<reference evidence="4" key="2">
    <citation type="journal article" date="2018" name="Nat. Plants">
        <title>Whole-genome landscape of Medicago truncatula symbiotic genes.</title>
        <authorList>
            <person name="Pecrix Y."/>
            <person name="Staton S.E."/>
            <person name="Sallet E."/>
            <person name="Lelandais-Briere C."/>
            <person name="Moreau S."/>
            <person name="Carrere S."/>
            <person name="Blein T."/>
            <person name="Jardinaud M.F."/>
            <person name="Latrasse D."/>
            <person name="Zouine M."/>
            <person name="Zahm M."/>
            <person name="Kreplak J."/>
            <person name="Mayjonade B."/>
            <person name="Satge C."/>
            <person name="Perez M."/>
            <person name="Cauet S."/>
            <person name="Marande W."/>
            <person name="Chantry-Darmon C."/>
            <person name="Lopez-Roques C."/>
            <person name="Bouchez O."/>
            <person name="Berard A."/>
            <person name="Debelle F."/>
            <person name="Munos S."/>
            <person name="Bendahmane A."/>
            <person name="Berges H."/>
            <person name="Niebel A."/>
            <person name="Buitink J."/>
            <person name="Frugier F."/>
            <person name="Benhamed M."/>
            <person name="Crespi M."/>
            <person name="Gouzy J."/>
            <person name="Gamas P."/>
        </authorList>
    </citation>
    <scope>NUCLEOTIDE SEQUENCE [LARGE SCALE GENOMIC DNA]</scope>
    <source>
        <strain evidence="4">cv. Jemalong A17</strain>
    </source>
</reference>
<protein>
    <recommendedName>
        <fullName evidence="5">Transmembrane protein</fullName>
    </recommendedName>
</protein>
<evidence type="ECO:0000313" key="2">
    <source>
        <dbReference type="EMBL" id="AFK40284.1"/>
    </source>
</evidence>
<evidence type="ECO:0000256" key="1">
    <source>
        <dbReference type="SAM" id="SignalP"/>
    </source>
</evidence>
<feature type="signal peptide" evidence="1">
    <location>
        <begin position="1"/>
        <end position="19"/>
    </location>
</feature>
<name>I3SJ42_MEDTR</name>
<dbReference type="Proteomes" id="UP000265566">
    <property type="component" value="Chromosome 4"/>
</dbReference>
<dbReference type="Gramene" id="rna22237">
    <property type="protein sequence ID" value="RHN60041.1"/>
    <property type="gene ID" value="gene22237"/>
</dbReference>
<dbReference type="AlphaFoldDB" id="I3SJ42"/>
<dbReference type="EMBL" id="BT140489">
    <property type="protein sequence ID" value="AFK40284.1"/>
    <property type="molecule type" value="mRNA"/>
</dbReference>
<reference evidence="2" key="1">
    <citation type="submission" date="2012-05" db="EMBL/GenBank/DDBJ databases">
        <authorList>
            <person name="Krishnakumar V."/>
            <person name="Cheung F."/>
            <person name="Xiao Y."/>
            <person name="Chan A."/>
            <person name="Moskal W.A."/>
            <person name="Town C.D."/>
        </authorList>
    </citation>
    <scope>NUCLEOTIDE SEQUENCE</scope>
</reference>
<accession>I3SJ42</accession>
<evidence type="ECO:0000313" key="4">
    <source>
        <dbReference type="Proteomes" id="UP000265566"/>
    </source>
</evidence>
<proteinExistence type="evidence at transcript level"/>
<dbReference type="EMBL" id="PSQE01000004">
    <property type="protein sequence ID" value="RHN60041.1"/>
    <property type="molecule type" value="Genomic_DNA"/>
</dbReference>
<reference evidence="3" key="3">
    <citation type="journal article" date="2018" name="Nat. Plants">
        <title>Whole-genome landscape of Medicago truncatula symbiotic genes.</title>
        <authorList>
            <person name="Pecrix Y."/>
            <person name="Gamas P."/>
            <person name="Carrere S."/>
        </authorList>
    </citation>
    <scope>NUCLEOTIDE SEQUENCE</scope>
    <source>
        <tissue evidence="3">Leaves</tissue>
    </source>
</reference>
<keyword evidence="1" id="KW-0732">Signal</keyword>
<gene>
    <name evidence="3" type="ORF">MtrunA17_Chr4g0020871</name>
</gene>
<feature type="chain" id="PRO_5033698575" description="Transmembrane protein" evidence="1">
    <location>
        <begin position="20"/>
        <end position="46"/>
    </location>
</feature>
<evidence type="ECO:0000313" key="3">
    <source>
        <dbReference type="EMBL" id="RHN60041.1"/>
    </source>
</evidence>
<evidence type="ECO:0008006" key="5">
    <source>
        <dbReference type="Google" id="ProtNLM"/>
    </source>
</evidence>
<sequence length="46" mass="5563">MHFTFPLRYMFELLPFSLSLLCFYLQSQTCREIVPFFTLKLVLLSK</sequence>
<organism evidence="2">
    <name type="scientific">Medicago truncatula</name>
    <name type="common">Barrel medic</name>
    <name type="synonym">Medicago tribuloides</name>
    <dbReference type="NCBI Taxonomy" id="3880"/>
    <lineage>
        <taxon>Eukaryota</taxon>
        <taxon>Viridiplantae</taxon>
        <taxon>Streptophyta</taxon>
        <taxon>Embryophyta</taxon>
        <taxon>Tracheophyta</taxon>
        <taxon>Spermatophyta</taxon>
        <taxon>Magnoliopsida</taxon>
        <taxon>eudicotyledons</taxon>
        <taxon>Gunneridae</taxon>
        <taxon>Pentapetalae</taxon>
        <taxon>rosids</taxon>
        <taxon>fabids</taxon>
        <taxon>Fabales</taxon>
        <taxon>Fabaceae</taxon>
        <taxon>Papilionoideae</taxon>
        <taxon>50 kb inversion clade</taxon>
        <taxon>NPAAA clade</taxon>
        <taxon>Hologalegina</taxon>
        <taxon>IRL clade</taxon>
        <taxon>Trifolieae</taxon>
        <taxon>Medicago</taxon>
    </lineage>
</organism>